<dbReference type="InParanoid" id="A0A6P9E2A8"/>
<dbReference type="OrthoDB" id="414945at2759"/>
<dbReference type="InterPro" id="IPR013103">
    <property type="entry name" value="RVT_2"/>
</dbReference>
<accession>A0A6P9E2A8</accession>
<proteinExistence type="predicted"/>
<protein>
    <submittedName>
        <fullName evidence="3">Uncharacterized mitochondrial protein AtMg00810-like</fullName>
    </submittedName>
</protein>
<organism evidence="2 3">
    <name type="scientific">Juglans regia</name>
    <name type="common">English walnut</name>
    <dbReference type="NCBI Taxonomy" id="51240"/>
    <lineage>
        <taxon>Eukaryota</taxon>
        <taxon>Viridiplantae</taxon>
        <taxon>Streptophyta</taxon>
        <taxon>Embryophyta</taxon>
        <taxon>Tracheophyta</taxon>
        <taxon>Spermatophyta</taxon>
        <taxon>Magnoliopsida</taxon>
        <taxon>eudicotyledons</taxon>
        <taxon>Gunneridae</taxon>
        <taxon>Pentapetalae</taxon>
        <taxon>rosids</taxon>
        <taxon>fabids</taxon>
        <taxon>Fagales</taxon>
        <taxon>Juglandaceae</taxon>
        <taxon>Juglans</taxon>
    </lineage>
</organism>
<dbReference type="PANTHER" id="PTHR11439:SF470">
    <property type="entry name" value="CYSTEINE-RICH RLK (RECEPTOR-LIKE PROTEIN KINASE) 8"/>
    <property type="match status" value="1"/>
</dbReference>
<evidence type="ECO:0000313" key="3">
    <source>
        <dbReference type="RefSeq" id="XP_035541476.1"/>
    </source>
</evidence>
<dbReference type="SUPFAM" id="SSF56672">
    <property type="entry name" value="DNA/RNA polymerases"/>
    <property type="match status" value="1"/>
</dbReference>
<evidence type="ECO:0000259" key="1">
    <source>
        <dbReference type="Pfam" id="PF07727"/>
    </source>
</evidence>
<evidence type="ECO:0000313" key="2">
    <source>
        <dbReference type="Proteomes" id="UP000235220"/>
    </source>
</evidence>
<dbReference type="GeneID" id="118344565"/>
<dbReference type="RefSeq" id="XP_035541476.1">
    <property type="nucleotide sequence ID" value="XM_035685583.1"/>
</dbReference>
<dbReference type="Pfam" id="PF07727">
    <property type="entry name" value="RVT_2"/>
    <property type="match status" value="1"/>
</dbReference>
<dbReference type="AlphaFoldDB" id="A0A6P9E2A8"/>
<keyword evidence="2" id="KW-1185">Reference proteome</keyword>
<dbReference type="CDD" id="cd09272">
    <property type="entry name" value="RNase_HI_RT_Ty1"/>
    <property type="match status" value="1"/>
</dbReference>
<name>A0A6P9E2A8_JUGRE</name>
<dbReference type="KEGG" id="jre:118344565"/>
<dbReference type="PANTHER" id="PTHR11439">
    <property type="entry name" value="GAG-POL-RELATED RETROTRANSPOSON"/>
    <property type="match status" value="1"/>
</dbReference>
<feature type="domain" description="Reverse transcriptase Ty1/copia-type" evidence="1">
    <location>
        <begin position="1"/>
        <end position="162"/>
    </location>
</feature>
<sequence length="437" mass="49312">MDVNNAFLYGDLDEEIYMRLPPGHPSSSLNKVCRLQKSIYGLKQALRQGNPKLSSSLIEFGFVQSKADYTLYTKTTTTSFIALLVYVDDIILMSSDPQSTFVVIGFLETKFKIKDLGSLKYFLGIEVGCTKGGIQLCQRKYALDILSKIGLLVAKPSNLPMEPNVKFSKDEGELFKDPALYRRLIGKLPYLTNTWQDLSQSLHLLNQFKEAPRDPHFNAVLKVIRYVKGTPGQGLFFPANSKMELVAYSDASWANCPEMRRSTTGFCVFIGISLVSWKYKKQTTVSRSSAELEYRVMASVFCELTWIRYFLADLKVLILNLATLYCDNLAAIHIAANLVFHKRTKHIELDCHLIRDKITEGQVVTTHVFSHSQLADLFTKPLHSPAFTRHLSKMGVTNIYSPSCGGMLRLPEKNSPLPLDTDSPQQDAYCIDICRDE</sequence>
<reference evidence="3" key="1">
    <citation type="submission" date="2025-08" db="UniProtKB">
        <authorList>
            <consortium name="RefSeq"/>
        </authorList>
    </citation>
    <scope>IDENTIFICATION</scope>
    <source>
        <tissue evidence="3">Leaves</tissue>
    </source>
</reference>
<gene>
    <name evidence="3" type="primary">LOC118344565</name>
</gene>
<dbReference type="InterPro" id="IPR043502">
    <property type="entry name" value="DNA/RNA_pol_sf"/>
</dbReference>
<dbReference type="Proteomes" id="UP000235220">
    <property type="component" value="Chromosome 14"/>
</dbReference>